<feature type="compositionally biased region" description="Low complexity" evidence="1">
    <location>
        <begin position="18"/>
        <end position="31"/>
    </location>
</feature>
<gene>
    <name evidence="2" type="ORF">EXIGLDRAFT_835742</name>
</gene>
<sequence>MASFRTWDNVAYPYVSPQGSSFSSSLPSRNPKAIADTSSPAYQNFAQSFRQTFNHKRGLNEAWMTMSDEERRAWASPGGPQQSRGHYRSHVYDASQKSATPPPSGSYYRADKGQGGNDGRSMTPSQRARPQQPAHYSWRIHTEANFAPRPSSSENSPQEEADDASASSAYPVQPSADFSVAPSYPSSPERYLGAHQTHSGVQQSGAFMAHVPAYAPLPRSASVPAVHAPIPVRAPAYAPQAHAHPGVSSPLSDWSSYAPAQSLQMPQVVPHAPHGYEQAGVSATYQQSPAPDVGWQYQAYPSAGHSGYI</sequence>
<reference evidence="2 3" key="1">
    <citation type="journal article" date="2016" name="Mol. Biol. Evol.">
        <title>Comparative Genomics of Early-Diverging Mushroom-Forming Fungi Provides Insights into the Origins of Lignocellulose Decay Capabilities.</title>
        <authorList>
            <person name="Nagy L.G."/>
            <person name="Riley R."/>
            <person name="Tritt A."/>
            <person name="Adam C."/>
            <person name="Daum C."/>
            <person name="Floudas D."/>
            <person name="Sun H."/>
            <person name="Yadav J.S."/>
            <person name="Pangilinan J."/>
            <person name="Larsson K.H."/>
            <person name="Matsuura K."/>
            <person name="Barry K."/>
            <person name="Labutti K."/>
            <person name="Kuo R."/>
            <person name="Ohm R.A."/>
            <person name="Bhattacharya S.S."/>
            <person name="Shirouzu T."/>
            <person name="Yoshinaga Y."/>
            <person name="Martin F.M."/>
            <person name="Grigoriev I.V."/>
            <person name="Hibbett D.S."/>
        </authorList>
    </citation>
    <scope>NUCLEOTIDE SEQUENCE [LARGE SCALE GENOMIC DNA]</scope>
    <source>
        <strain evidence="2 3">HHB12029</strain>
    </source>
</reference>
<feature type="region of interest" description="Disordered" evidence="1">
    <location>
        <begin position="146"/>
        <end position="192"/>
    </location>
</feature>
<dbReference type="Proteomes" id="UP000077266">
    <property type="component" value="Unassembled WGS sequence"/>
</dbReference>
<dbReference type="EMBL" id="KV425990">
    <property type="protein sequence ID" value="KZV93445.1"/>
    <property type="molecule type" value="Genomic_DNA"/>
</dbReference>
<name>A0A165IIH1_EXIGL</name>
<protein>
    <submittedName>
        <fullName evidence="2">Uncharacterized protein</fullName>
    </submittedName>
</protein>
<evidence type="ECO:0000313" key="3">
    <source>
        <dbReference type="Proteomes" id="UP000077266"/>
    </source>
</evidence>
<evidence type="ECO:0000313" key="2">
    <source>
        <dbReference type="EMBL" id="KZV93445.1"/>
    </source>
</evidence>
<feature type="region of interest" description="Disordered" evidence="1">
    <location>
        <begin position="18"/>
        <end position="39"/>
    </location>
</feature>
<proteinExistence type="predicted"/>
<dbReference type="AlphaFoldDB" id="A0A165IIH1"/>
<dbReference type="InParanoid" id="A0A165IIH1"/>
<feature type="compositionally biased region" description="Polar residues" evidence="1">
    <location>
        <begin position="120"/>
        <end position="129"/>
    </location>
</feature>
<organism evidence="2 3">
    <name type="scientific">Exidia glandulosa HHB12029</name>
    <dbReference type="NCBI Taxonomy" id="1314781"/>
    <lineage>
        <taxon>Eukaryota</taxon>
        <taxon>Fungi</taxon>
        <taxon>Dikarya</taxon>
        <taxon>Basidiomycota</taxon>
        <taxon>Agaricomycotina</taxon>
        <taxon>Agaricomycetes</taxon>
        <taxon>Auriculariales</taxon>
        <taxon>Exidiaceae</taxon>
        <taxon>Exidia</taxon>
    </lineage>
</organism>
<feature type="region of interest" description="Disordered" evidence="1">
    <location>
        <begin position="72"/>
        <end position="134"/>
    </location>
</feature>
<accession>A0A165IIH1</accession>
<evidence type="ECO:0000256" key="1">
    <source>
        <dbReference type="SAM" id="MobiDB-lite"/>
    </source>
</evidence>
<dbReference type="OrthoDB" id="10493684at2759"/>
<keyword evidence="3" id="KW-1185">Reference proteome</keyword>